<evidence type="ECO:0000256" key="3">
    <source>
        <dbReference type="ARBA" id="ARBA00023125"/>
    </source>
</evidence>
<evidence type="ECO:0000256" key="1">
    <source>
        <dbReference type="ARBA" id="ARBA00004496"/>
    </source>
</evidence>
<dbReference type="PROSITE" id="PS01124">
    <property type="entry name" value="HTH_ARAC_FAMILY_2"/>
    <property type="match status" value="1"/>
</dbReference>
<keyword evidence="3" id="KW-0238">DNA-binding</keyword>
<dbReference type="EMBL" id="JAAAXX010000002">
    <property type="protein sequence ID" value="KAF2390751.1"/>
    <property type="molecule type" value="Genomic_DNA"/>
</dbReference>
<dbReference type="InterPro" id="IPR035418">
    <property type="entry name" value="AraC-bd_2"/>
</dbReference>
<evidence type="ECO:0000256" key="2">
    <source>
        <dbReference type="ARBA" id="ARBA00023015"/>
    </source>
</evidence>
<evidence type="ECO:0000256" key="5">
    <source>
        <dbReference type="ARBA" id="ARBA00023163"/>
    </source>
</evidence>
<dbReference type="PANTHER" id="PTHR46796">
    <property type="entry name" value="HTH-TYPE TRANSCRIPTIONAL ACTIVATOR RHAS-RELATED"/>
    <property type="match status" value="1"/>
</dbReference>
<evidence type="ECO:0000256" key="6">
    <source>
        <dbReference type="ARBA" id="ARBA00037345"/>
    </source>
</evidence>
<dbReference type="RefSeq" id="WP_163912806.1">
    <property type="nucleotide sequence ID" value="NZ_JAAAXX010000002.1"/>
</dbReference>
<accession>A0A6L5BPV6</accession>
<dbReference type="InterPro" id="IPR050204">
    <property type="entry name" value="AraC_XylS_family_regulators"/>
</dbReference>
<evidence type="ECO:0000256" key="4">
    <source>
        <dbReference type="ARBA" id="ARBA00023159"/>
    </source>
</evidence>
<sequence>MVITPSEARDRRWSTSDVENSAPLNAFKAVVSTEIAEMSVESTVPDTFRASWTRYGLGPIDLNFLECDSQKTSRSIEMAKRDQRPFFELLYARKGRIQVSHCGETSEVPAGAFVLLSDQKPYSLDFPDGSICLTAHMPEDWLRKWVPDPNALVGKPLGVGGTWSLPLQGLLTAFADAGLETAPLPRFVLADQFGAMCALVANVKAPEKHNSELANRIRRFILEYYPNPTLSPTTIAGHLGISTRHLHRVLATFNQTYSGLLLETRLNKAAQLLATPSQAIVSISDIAWAVGFVDQSHFARLFKSAFNTTPSQYRSTSLRQI</sequence>
<dbReference type="Gene3D" id="1.10.10.60">
    <property type="entry name" value="Homeodomain-like"/>
    <property type="match status" value="1"/>
</dbReference>
<dbReference type="InterPro" id="IPR018062">
    <property type="entry name" value="HTH_AraC-typ_CS"/>
</dbReference>
<dbReference type="SUPFAM" id="SSF46689">
    <property type="entry name" value="Homeodomain-like"/>
    <property type="match status" value="1"/>
</dbReference>
<evidence type="ECO:0000259" key="7">
    <source>
        <dbReference type="PROSITE" id="PS01124"/>
    </source>
</evidence>
<comment type="caution">
    <text evidence="8">The sequence shown here is derived from an EMBL/GenBank/DDBJ whole genome shotgun (WGS) entry which is preliminary data.</text>
</comment>
<evidence type="ECO:0000313" key="9">
    <source>
        <dbReference type="Proteomes" id="UP000475265"/>
    </source>
</evidence>
<dbReference type="GO" id="GO:0003700">
    <property type="term" value="F:DNA-binding transcription factor activity"/>
    <property type="evidence" value="ECO:0007669"/>
    <property type="project" value="InterPro"/>
</dbReference>
<organism evidence="8 9">
    <name type="scientific">Pseudomonas frederiksbergensis</name>
    <dbReference type="NCBI Taxonomy" id="104087"/>
    <lineage>
        <taxon>Bacteria</taxon>
        <taxon>Pseudomonadati</taxon>
        <taxon>Pseudomonadota</taxon>
        <taxon>Gammaproteobacteria</taxon>
        <taxon>Pseudomonadales</taxon>
        <taxon>Pseudomonadaceae</taxon>
        <taxon>Pseudomonas</taxon>
    </lineage>
</organism>
<dbReference type="GO" id="GO:0009893">
    <property type="term" value="P:positive regulation of metabolic process"/>
    <property type="evidence" value="ECO:0007669"/>
    <property type="project" value="UniProtKB-ARBA"/>
</dbReference>
<dbReference type="PROSITE" id="PS00041">
    <property type="entry name" value="HTH_ARAC_FAMILY_1"/>
    <property type="match status" value="1"/>
</dbReference>
<dbReference type="Pfam" id="PF12833">
    <property type="entry name" value="HTH_18"/>
    <property type="match status" value="1"/>
</dbReference>
<reference evidence="8 9" key="1">
    <citation type="submission" date="2019-12" db="EMBL/GenBank/DDBJ databases">
        <title>Endophytic bacteria associated with Panax ginseng seedlings.</title>
        <authorList>
            <person name="Park J.M."/>
            <person name="Shin R."/>
            <person name="Jo S.H."/>
        </authorList>
    </citation>
    <scope>NUCLEOTIDE SEQUENCE [LARGE SCALE GENOMIC DNA]</scope>
    <source>
        <strain evidence="8 9">PgKB32</strain>
    </source>
</reference>
<dbReference type="Pfam" id="PF14525">
    <property type="entry name" value="AraC_binding_2"/>
    <property type="match status" value="1"/>
</dbReference>
<keyword evidence="2" id="KW-0805">Transcription regulation</keyword>
<keyword evidence="5" id="KW-0804">Transcription</keyword>
<protein>
    <submittedName>
        <fullName evidence="8">Transcriptional activator NphR</fullName>
    </submittedName>
</protein>
<comment type="function">
    <text evidence="6">Regulatory protein of the TOL plasmid xyl operons. XylS activates the xylXYZLTEGFJQKIH operon required for the degradation of toluene, m-xylene and p-xylene.</text>
</comment>
<feature type="domain" description="HTH araC/xylS-type" evidence="7">
    <location>
        <begin position="215"/>
        <end position="316"/>
    </location>
</feature>
<dbReference type="SMART" id="SM00342">
    <property type="entry name" value="HTH_ARAC"/>
    <property type="match status" value="1"/>
</dbReference>
<dbReference type="InterPro" id="IPR018060">
    <property type="entry name" value="HTH_AraC"/>
</dbReference>
<dbReference type="PRINTS" id="PR00032">
    <property type="entry name" value="HTHARAC"/>
</dbReference>
<dbReference type="GO" id="GO:0005737">
    <property type="term" value="C:cytoplasm"/>
    <property type="evidence" value="ECO:0007669"/>
    <property type="project" value="UniProtKB-SubCell"/>
</dbReference>
<evidence type="ECO:0000313" key="8">
    <source>
        <dbReference type="EMBL" id="KAF2390751.1"/>
    </source>
</evidence>
<name>A0A6L5BPV6_9PSED</name>
<dbReference type="InterPro" id="IPR020449">
    <property type="entry name" value="Tscrpt_reg_AraC-type_HTH"/>
</dbReference>
<dbReference type="PANTHER" id="PTHR46796:SF6">
    <property type="entry name" value="ARAC SUBFAMILY"/>
    <property type="match status" value="1"/>
</dbReference>
<dbReference type="AlphaFoldDB" id="A0A6L5BPV6"/>
<keyword evidence="4" id="KW-0010">Activator</keyword>
<gene>
    <name evidence="8" type="ORF">FX983_05218</name>
</gene>
<dbReference type="Proteomes" id="UP000475265">
    <property type="component" value="Unassembled WGS sequence"/>
</dbReference>
<comment type="subcellular location">
    <subcellularLocation>
        <location evidence="1">Cytoplasm</location>
    </subcellularLocation>
</comment>
<dbReference type="GO" id="GO:0043565">
    <property type="term" value="F:sequence-specific DNA binding"/>
    <property type="evidence" value="ECO:0007669"/>
    <property type="project" value="InterPro"/>
</dbReference>
<proteinExistence type="predicted"/>
<dbReference type="InterPro" id="IPR009057">
    <property type="entry name" value="Homeodomain-like_sf"/>
</dbReference>